<evidence type="ECO:0000313" key="3">
    <source>
        <dbReference type="Proteomes" id="UP000076848"/>
    </source>
</evidence>
<dbReference type="InterPro" id="IPR021218">
    <property type="entry name" value="DUF2784"/>
</dbReference>
<dbReference type="OrthoDB" id="370375at2"/>
<dbReference type="EMBL" id="FKIF01000007">
    <property type="protein sequence ID" value="SAI71533.1"/>
    <property type="molecule type" value="Genomic_DNA"/>
</dbReference>
<dbReference type="AlphaFoldDB" id="A0A157SMY8"/>
<dbReference type="STRING" id="288768.SAMEA3906486_03595"/>
<proteinExistence type="predicted"/>
<protein>
    <submittedName>
        <fullName evidence="2">Protein of Uncharacterized function (DUF2784)</fullName>
    </submittedName>
</protein>
<evidence type="ECO:0000313" key="2">
    <source>
        <dbReference type="EMBL" id="SAI71533.1"/>
    </source>
</evidence>
<name>A0A157SMY8_9BORD</name>
<keyword evidence="1" id="KW-1133">Transmembrane helix</keyword>
<feature type="transmembrane region" description="Helical" evidence="1">
    <location>
        <begin position="95"/>
        <end position="115"/>
    </location>
</feature>
<evidence type="ECO:0000256" key="1">
    <source>
        <dbReference type="SAM" id="Phobius"/>
    </source>
</evidence>
<reference evidence="2 3" key="1">
    <citation type="submission" date="2016-04" db="EMBL/GenBank/DDBJ databases">
        <authorList>
            <consortium name="Pathogen Informatics"/>
        </authorList>
    </citation>
    <scope>NUCLEOTIDE SEQUENCE [LARGE SCALE GENOMIC DNA]</scope>
    <source>
        <strain evidence="2 3">H050680373</strain>
    </source>
</reference>
<dbReference type="Proteomes" id="UP000076848">
    <property type="component" value="Unassembled WGS sequence"/>
</dbReference>
<sequence>MDYRLLADLTLAVHAAFILFVALGGLLALRWPRVAWLHLPAAAWGAGIMFLGAICPLTYLENHFRVLAGQQGYPDGFIAHYLLDFVYPQGITRSVQALLGALVVAGNAVVYAVLWRRRRSG</sequence>
<gene>
    <name evidence="2" type="ORF">SAMEA3906486_03595</name>
</gene>
<dbReference type="Pfam" id="PF10861">
    <property type="entry name" value="DUF2784"/>
    <property type="match status" value="1"/>
</dbReference>
<feature type="transmembrane region" description="Helical" evidence="1">
    <location>
        <begin position="41"/>
        <end position="60"/>
    </location>
</feature>
<keyword evidence="1" id="KW-0472">Membrane</keyword>
<dbReference type="RefSeq" id="WP_066129991.1">
    <property type="nucleotide sequence ID" value="NZ_FKIF01000007.1"/>
</dbReference>
<keyword evidence="1" id="KW-0812">Transmembrane</keyword>
<accession>A0A157SMY8</accession>
<keyword evidence="3" id="KW-1185">Reference proteome</keyword>
<organism evidence="2 3">
    <name type="scientific">Bordetella ansorpii</name>
    <dbReference type="NCBI Taxonomy" id="288768"/>
    <lineage>
        <taxon>Bacteria</taxon>
        <taxon>Pseudomonadati</taxon>
        <taxon>Pseudomonadota</taxon>
        <taxon>Betaproteobacteria</taxon>
        <taxon>Burkholderiales</taxon>
        <taxon>Alcaligenaceae</taxon>
        <taxon>Bordetella</taxon>
    </lineage>
</organism>
<feature type="transmembrane region" description="Helical" evidence="1">
    <location>
        <begin position="6"/>
        <end position="29"/>
    </location>
</feature>